<evidence type="ECO:0000259" key="2">
    <source>
        <dbReference type="Pfam" id="PF00069"/>
    </source>
</evidence>
<sequence>MARPRPRPRRADIHVQQLRHQDLHTKRQSLPKLPLPGPLPHRNPSHHPIWRHPIPISDPIINTTSGFLPLQSYFQTPSPSSYNEAPTWHLVTPLVKDDTLVHLAHLHEQQTNHTFREPDALYRPAFNTLLQSLTTLHAAGFCHDDIKPANIFVSTPRSWILGDLGNVRHLSHPYHTSRIWRSDSAQLADCRANDAVRLLKTYLQFIRQASSTSKGEGGIGEFDVMFYEGREPLSILYWWSMSDTQSISAEELRIRSLVEPPELAARFQGSGDVPELDRRGAEVVGVRIPRGRWSLRGLVGEELRVRVREGEVLGVGVGFWDSSCCVLNMRREDGMGW</sequence>
<organism evidence="3 4">
    <name type="scientific">Amniculicola lignicola CBS 123094</name>
    <dbReference type="NCBI Taxonomy" id="1392246"/>
    <lineage>
        <taxon>Eukaryota</taxon>
        <taxon>Fungi</taxon>
        <taxon>Dikarya</taxon>
        <taxon>Ascomycota</taxon>
        <taxon>Pezizomycotina</taxon>
        <taxon>Dothideomycetes</taxon>
        <taxon>Pleosporomycetidae</taxon>
        <taxon>Pleosporales</taxon>
        <taxon>Amniculicolaceae</taxon>
        <taxon>Amniculicola</taxon>
    </lineage>
</organism>
<reference evidence="3" key="1">
    <citation type="journal article" date="2020" name="Stud. Mycol.">
        <title>101 Dothideomycetes genomes: a test case for predicting lifestyles and emergence of pathogens.</title>
        <authorList>
            <person name="Haridas S."/>
            <person name="Albert R."/>
            <person name="Binder M."/>
            <person name="Bloem J."/>
            <person name="Labutti K."/>
            <person name="Salamov A."/>
            <person name="Andreopoulos B."/>
            <person name="Baker S."/>
            <person name="Barry K."/>
            <person name="Bills G."/>
            <person name="Bluhm B."/>
            <person name="Cannon C."/>
            <person name="Castanera R."/>
            <person name="Culley D."/>
            <person name="Daum C."/>
            <person name="Ezra D."/>
            <person name="Gonzalez J."/>
            <person name="Henrissat B."/>
            <person name="Kuo A."/>
            <person name="Liang C."/>
            <person name="Lipzen A."/>
            <person name="Lutzoni F."/>
            <person name="Magnuson J."/>
            <person name="Mondo S."/>
            <person name="Nolan M."/>
            <person name="Ohm R."/>
            <person name="Pangilinan J."/>
            <person name="Park H.-J."/>
            <person name="Ramirez L."/>
            <person name="Alfaro M."/>
            <person name="Sun H."/>
            <person name="Tritt A."/>
            <person name="Yoshinaga Y."/>
            <person name="Zwiers L.-H."/>
            <person name="Turgeon B."/>
            <person name="Goodwin S."/>
            <person name="Spatafora J."/>
            <person name="Crous P."/>
            <person name="Grigoriev I."/>
        </authorList>
    </citation>
    <scope>NUCLEOTIDE SEQUENCE</scope>
    <source>
        <strain evidence="3">CBS 123094</strain>
    </source>
</reference>
<dbReference type="InterPro" id="IPR011009">
    <property type="entry name" value="Kinase-like_dom_sf"/>
</dbReference>
<dbReference type="AlphaFoldDB" id="A0A6A5WUL8"/>
<evidence type="ECO:0000313" key="3">
    <source>
        <dbReference type="EMBL" id="KAF2005520.1"/>
    </source>
</evidence>
<dbReference type="SUPFAM" id="SSF56112">
    <property type="entry name" value="Protein kinase-like (PK-like)"/>
    <property type="match status" value="1"/>
</dbReference>
<evidence type="ECO:0000256" key="1">
    <source>
        <dbReference type="SAM" id="MobiDB-lite"/>
    </source>
</evidence>
<feature type="region of interest" description="Disordered" evidence="1">
    <location>
        <begin position="1"/>
        <end position="44"/>
    </location>
</feature>
<dbReference type="OrthoDB" id="5337378at2759"/>
<protein>
    <recommendedName>
        <fullName evidence="2">Protein kinase domain-containing protein</fullName>
    </recommendedName>
</protein>
<proteinExistence type="predicted"/>
<feature type="domain" description="Protein kinase" evidence="2">
    <location>
        <begin position="82"/>
        <end position="175"/>
    </location>
</feature>
<dbReference type="InterPro" id="IPR000719">
    <property type="entry name" value="Prot_kinase_dom"/>
</dbReference>
<gene>
    <name evidence="3" type="ORF">P154DRAFT_530717</name>
</gene>
<dbReference type="GO" id="GO:0005524">
    <property type="term" value="F:ATP binding"/>
    <property type="evidence" value="ECO:0007669"/>
    <property type="project" value="InterPro"/>
</dbReference>
<dbReference type="Gene3D" id="1.10.510.10">
    <property type="entry name" value="Transferase(Phosphotransferase) domain 1"/>
    <property type="match status" value="1"/>
</dbReference>
<accession>A0A6A5WUL8</accession>
<evidence type="ECO:0000313" key="4">
    <source>
        <dbReference type="Proteomes" id="UP000799779"/>
    </source>
</evidence>
<dbReference type="Pfam" id="PF00069">
    <property type="entry name" value="Pkinase"/>
    <property type="match status" value="1"/>
</dbReference>
<dbReference type="EMBL" id="ML977563">
    <property type="protein sequence ID" value="KAF2005520.1"/>
    <property type="molecule type" value="Genomic_DNA"/>
</dbReference>
<dbReference type="Proteomes" id="UP000799779">
    <property type="component" value="Unassembled WGS sequence"/>
</dbReference>
<name>A0A6A5WUL8_9PLEO</name>
<feature type="compositionally biased region" description="Basic and acidic residues" evidence="1">
    <location>
        <begin position="9"/>
        <end position="25"/>
    </location>
</feature>
<dbReference type="GO" id="GO:0004672">
    <property type="term" value="F:protein kinase activity"/>
    <property type="evidence" value="ECO:0007669"/>
    <property type="project" value="InterPro"/>
</dbReference>
<keyword evidence="4" id="KW-1185">Reference proteome</keyword>